<gene>
    <name evidence="4" type="ORF">LZC95_44800</name>
</gene>
<dbReference type="SUPFAM" id="SSF54631">
    <property type="entry name" value="CBS-domain pair"/>
    <property type="match status" value="1"/>
</dbReference>
<proteinExistence type="predicted"/>
<feature type="domain" description="CBS" evidence="3">
    <location>
        <begin position="7"/>
        <end position="65"/>
    </location>
</feature>
<dbReference type="InterPro" id="IPR051257">
    <property type="entry name" value="Diverse_CBS-Domain"/>
</dbReference>
<name>A0ABZ2K8Y0_9BACT</name>
<evidence type="ECO:0000256" key="1">
    <source>
        <dbReference type="ARBA" id="ARBA00023122"/>
    </source>
</evidence>
<evidence type="ECO:0000313" key="4">
    <source>
        <dbReference type="EMBL" id="WXA93560.1"/>
    </source>
</evidence>
<dbReference type="SMART" id="SM00116">
    <property type="entry name" value="CBS"/>
    <property type="match status" value="2"/>
</dbReference>
<feature type="domain" description="CBS" evidence="3">
    <location>
        <begin position="82"/>
        <end position="138"/>
    </location>
</feature>
<evidence type="ECO:0000259" key="3">
    <source>
        <dbReference type="PROSITE" id="PS51371"/>
    </source>
</evidence>
<dbReference type="Proteomes" id="UP001379533">
    <property type="component" value="Chromosome"/>
</dbReference>
<dbReference type="Gene3D" id="3.10.580.10">
    <property type="entry name" value="CBS-domain"/>
    <property type="match status" value="1"/>
</dbReference>
<dbReference type="Pfam" id="PF00571">
    <property type="entry name" value="CBS"/>
    <property type="match status" value="2"/>
</dbReference>
<organism evidence="4 5">
    <name type="scientific">Pendulispora brunnea</name>
    <dbReference type="NCBI Taxonomy" id="2905690"/>
    <lineage>
        <taxon>Bacteria</taxon>
        <taxon>Pseudomonadati</taxon>
        <taxon>Myxococcota</taxon>
        <taxon>Myxococcia</taxon>
        <taxon>Myxococcales</taxon>
        <taxon>Sorangiineae</taxon>
        <taxon>Pendulisporaceae</taxon>
        <taxon>Pendulispora</taxon>
    </lineage>
</organism>
<evidence type="ECO:0000313" key="5">
    <source>
        <dbReference type="Proteomes" id="UP001379533"/>
    </source>
</evidence>
<dbReference type="EMBL" id="CP089982">
    <property type="protein sequence ID" value="WXA93560.1"/>
    <property type="molecule type" value="Genomic_DNA"/>
</dbReference>
<dbReference type="InterPro" id="IPR000644">
    <property type="entry name" value="CBS_dom"/>
</dbReference>
<dbReference type="PANTHER" id="PTHR43080:SF26">
    <property type="entry name" value="REGULATORY PROTEIN"/>
    <property type="match status" value="1"/>
</dbReference>
<reference evidence="4 5" key="1">
    <citation type="submission" date="2021-12" db="EMBL/GenBank/DDBJ databases">
        <title>Discovery of the Pendulisporaceae a myxobacterial family with distinct sporulation behavior and unique specialized metabolism.</title>
        <authorList>
            <person name="Garcia R."/>
            <person name="Popoff A."/>
            <person name="Bader C.D."/>
            <person name="Loehr J."/>
            <person name="Walesch S."/>
            <person name="Walt C."/>
            <person name="Boldt J."/>
            <person name="Bunk B."/>
            <person name="Haeckl F.J.F.P.J."/>
            <person name="Gunesch A.P."/>
            <person name="Birkelbach J."/>
            <person name="Nuebel U."/>
            <person name="Pietschmann T."/>
            <person name="Bach T."/>
            <person name="Mueller R."/>
        </authorList>
    </citation>
    <scope>NUCLEOTIDE SEQUENCE [LARGE SCALE GENOMIC DNA]</scope>
    <source>
        <strain evidence="4 5">MSr12523</strain>
    </source>
</reference>
<keyword evidence="1 2" id="KW-0129">CBS domain</keyword>
<accession>A0ABZ2K8Y0</accession>
<protein>
    <submittedName>
        <fullName evidence="4">CBS domain-containing protein</fullName>
    </submittedName>
</protein>
<sequence>MTVTEIMTQNPRTVHPTDAIGDAVDALQSLNIRHLPVVDDEGSLVGILSDRDLGPVMRALTADAEVEDSVVPLSNRCVADFMTSAVISVDLDAEIEEAVDRMLYERVGAVPVVDGDSKVVGIVSYVDVLRALEHPIGLRIAEA</sequence>
<evidence type="ECO:0000256" key="2">
    <source>
        <dbReference type="PROSITE-ProRule" id="PRU00703"/>
    </source>
</evidence>
<dbReference type="PROSITE" id="PS51371">
    <property type="entry name" value="CBS"/>
    <property type="match status" value="2"/>
</dbReference>
<keyword evidence="5" id="KW-1185">Reference proteome</keyword>
<dbReference type="InterPro" id="IPR046342">
    <property type="entry name" value="CBS_dom_sf"/>
</dbReference>
<dbReference type="PANTHER" id="PTHR43080">
    <property type="entry name" value="CBS DOMAIN-CONTAINING PROTEIN CBSX3, MITOCHONDRIAL"/>
    <property type="match status" value="1"/>
</dbReference>
<dbReference type="RefSeq" id="WP_394844160.1">
    <property type="nucleotide sequence ID" value="NZ_CP089982.1"/>
</dbReference>